<dbReference type="NCBIfam" id="TIGR00377">
    <property type="entry name" value="ant_ant_sig"/>
    <property type="match status" value="1"/>
</dbReference>
<dbReference type="SUPFAM" id="SSF52091">
    <property type="entry name" value="SpoIIaa-like"/>
    <property type="match status" value="1"/>
</dbReference>
<comment type="similarity">
    <text evidence="1 2">Belongs to the anti-sigma-factor antagonist family.</text>
</comment>
<sequence>MTVVALPGDHLDAGLVEEFKRDIAPLLEGRGRVVFDLSALRFVDSAGIGALLSCLRRMTGAGGDLKLFGLAPAVRATFDLARMHRIFDTYDTKEAAVAAFEG</sequence>
<dbReference type="GO" id="GO:0043856">
    <property type="term" value="F:anti-sigma factor antagonist activity"/>
    <property type="evidence" value="ECO:0007669"/>
    <property type="project" value="InterPro"/>
</dbReference>
<dbReference type="PANTHER" id="PTHR33495">
    <property type="entry name" value="ANTI-SIGMA FACTOR ANTAGONIST TM_1081-RELATED-RELATED"/>
    <property type="match status" value="1"/>
</dbReference>
<evidence type="ECO:0000259" key="3">
    <source>
        <dbReference type="PROSITE" id="PS50801"/>
    </source>
</evidence>
<dbReference type="PROSITE" id="PS50801">
    <property type="entry name" value="STAS"/>
    <property type="match status" value="1"/>
</dbReference>
<dbReference type="InterPro" id="IPR036513">
    <property type="entry name" value="STAS_dom_sf"/>
</dbReference>
<name>A0A6J4HDR7_9BACT</name>
<feature type="domain" description="STAS" evidence="3">
    <location>
        <begin position="11"/>
        <end position="100"/>
    </location>
</feature>
<evidence type="ECO:0000313" key="4">
    <source>
        <dbReference type="EMBL" id="CAA9221611.1"/>
    </source>
</evidence>
<organism evidence="4">
    <name type="scientific">uncultured Armatimonadetes bacterium</name>
    <dbReference type="NCBI Taxonomy" id="157466"/>
    <lineage>
        <taxon>Bacteria</taxon>
        <taxon>Bacillati</taxon>
        <taxon>Armatimonadota</taxon>
        <taxon>environmental samples</taxon>
    </lineage>
</organism>
<protein>
    <recommendedName>
        <fullName evidence="2">Anti-sigma factor antagonist</fullName>
    </recommendedName>
</protein>
<reference evidence="4" key="1">
    <citation type="submission" date="2020-02" db="EMBL/GenBank/DDBJ databases">
        <authorList>
            <person name="Meier V. D."/>
        </authorList>
    </citation>
    <scope>NUCLEOTIDE SEQUENCE</scope>
    <source>
        <strain evidence="4">AVDCRST_MAG63</strain>
    </source>
</reference>
<accession>A0A6J4HDR7</accession>
<proteinExistence type="inferred from homology"/>
<dbReference type="Pfam" id="PF01740">
    <property type="entry name" value="STAS"/>
    <property type="match status" value="1"/>
</dbReference>
<dbReference type="PANTHER" id="PTHR33495:SF2">
    <property type="entry name" value="ANTI-SIGMA FACTOR ANTAGONIST TM_1081-RELATED"/>
    <property type="match status" value="1"/>
</dbReference>
<dbReference type="EMBL" id="CADCTO010000067">
    <property type="protein sequence ID" value="CAA9221611.1"/>
    <property type="molecule type" value="Genomic_DNA"/>
</dbReference>
<dbReference type="Gene3D" id="3.30.750.24">
    <property type="entry name" value="STAS domain"/>
    <property type="match status" value="1"/>
</dbReference>
<dbReference type="CDD" id="cd07043">
    <property type="entry name" value="STAS_anti-anti-sigma_factors"/>
    <property type="match status" value="1"/>
</dbReference>
<dbReference type="InterPro" id="IPR003658">
    <property type="entry name" value="Anti-sigma_ant"/>
</dbReference>
<dbReference type="AlphaFoldDB" id="A0A6J4HDR7"/>
<dbReference type="InterPro" id="IPR002645">
    <property type="entry name" value="STAS_dom"/>
</dbReference>
<evidence type="ECO:0000256" key="1">
    <source>
        <dbReference type="ARBA" id="ARBA00009013"/>
    </source>
</evidence>
<evidence type="ECO:0000256" key="2">
    <source>
        <dbReference type="RuleBase" id="RU003749"/>
    </source>
</evidence>
<gene>
    <name evidence="4" type="ORF">AVDCRST_MAG63-497</name>
</gene>